<dbReference type="InterPro" id="IPR013520">
    <property type="entry name" value="Ribonucl_H"/>
</dbReference>
<keyword evidence="1" id="KW-0812">Transmembrane</keyword>
<sequence>MNSLLNFAGAAIALLFIAAVFYSLLSTMKKRRNEGKAKKELSTKQHVVVTDLHQYDIQPKNGYYHYDIEETTYVKRFPRRFTAISLELASNQPYSICLIGFAEYEDNELKDQHYFYVRPPENDLSMVQCADLTWESLSKADEFGEYWQAGMNRYFENTILVAHNAPFVMGCIFHALKIYGIEAPVCRFIDTLEIARKSYHFTTNTLESICSEMDIDVERHNSLSEAAAIGQFLLLSHQDYPVSLPRICYLNGTPTETEIMAAAVAAVEREEETAAVMFAPLPPSPELLQRLLDKNYITAGKKADTYYATDEGLDFSESVDKGNK</sequence>
<dbReference type="InterPro" id="IPR012337">
    <property type="entry name" value="RNaseH-like_sf"/>
</dbReference>
<evidence type="ECO:0000256" key="1">
    <source>
        <dbReference type="SAM" id="Phobius"/>
    </source>
</evidence>
<proteinExistence type="predicted"/>
<dbReference type="PANTHER" id="PTHR30231:SF42">
    <property type="entry name" value="EXONUCLEASE"/>
    <property type="match status" value="1"/>
</dbReference>
<keyword evidence="3" id="KW-0269">Exonuclease</keyword>
<dbReference type="AlphaFoldDB" id="U7UCQ1"/>
<dbReference type="OrthoDB" id="9803913at2"/>
<reference evidence="3 4" key="1">
    <citation type="submission" date="2013-09" db="EMBL/GenBank/DDBJ databases">
        <authorList>
            <person name="Durkin A.S."/>
            <person name="Haft D.R."/>
            <person name="McCorrison J."/>
            <person name="Torralba M."/>
            <person name="Gillis M."/>
            <person name="Haft D.H."/>
            <person name="Methe B."/>
            <person name="Sutton G."/>
            <person name="Nelson K.E."/>
        </authorList>
    </citation>
    <scope>NUCLEOTIDE SEQUENCE [LARGE SCALE GENOMIC DNA]</scope>
    <source>
        <strain evidence="3 4">BV3C16-1</strain>
    </source>
</reference>
<dbReference type="PANTHER" id="PTHR30231">
    <property type="entry name" value="DNA POLYMERASE III SUBUNIT EPSILON"/>
    <property type="match status" value="1"/>
</dbReference>
<name>U7UCQ1_9FIRM</name>
<dbReference type="InterPro" id="IPR036397">
    <property type="entry name" value="RNaseH_sf"/>
</dbReference>
<dbReference type="eggNOG" id="COG0847">
    <property type="taxonomic scope" value="Bacteria"/>
</dbReference>
<dbReference type="PATRIC" id="fig|1111454.3.peg.2102"/>
<keyword evidence="4" id="KW-1185">Reference proteome</keyword>
<dbReference type="Proteomes" id="UP000017090">
    <property type="component" value="Unassembled WGS sequence"/>
</dbReference>
<dbReference type="EMBL" id="AWXA01000059">
    <property type="protein sequence ID" value="ERT56634.1"/>
    <property type="molecule type" value="Genomic_DNA"/>
</dbReference>
<evidence type="ECO:0000259" key="2">
    <source>
        <dbReference type="Pfam" id="PF00929"/>
    </source>
</evidence>
<dbReference type="GO" id="GO:0003676">
    <property type="term" value="F:nucleic acid binding"/>
    <property type="evidence" value="ECO:0007669"/>
    <property type="project" value="InterPro"/>
</dbReference>
<evidence type="ECO:0000313" key="3">
    <source>
        <dbReference type="EMBL" id="ERT56634.1"/>
    </source>
</evidence>
<feature type="transmembrane region" description="Helical" evidence="1">
    <location>
        <begin position="6"/>
        <end position="25"/>
    </location>
</feature>
<keyword evidence="3" id="KW-0378">Hydrolase</keyword>
<keyword evidence="1" id="KW-0472">Membrane</keyword>
<gene>
    <name evidence="3" type="ORF">HMPREF1250_0478</name>
</gene>
<evidence type="ECO:0000313" key="4">
    <source>
        <dbReference type="Proteomes" id="UP000017090"/>
    </source>
</evidence>
<dbReference type="GO" id="GO:0008408">
    <property type="term" value="F:3'-5' exonuclease activity"/>
    <property type="evidence" value="ECO:0007669"/>
    <property type="project" value="TreeGrafter"/>
</dbReference>
<dbReference type="Pfam" id="PF00929">
    <property type="entry name" value="RNase_T"/>
    <property type="match status" value="1"/>
</dbReference>
<organism evidence="3 4">
    <name type="scientific">Megasphaera vaginalis</name>
    <name type="common">ex Srinivasan et al. 2021</name>
    <dbReference type="NCBI Taxonomy" id="1111454"/>
    <lineage>
        <taxon>Bacteria</taxon>
        <taxon>Bacillati</taxon>
        <taxon>Bacillota</taxon>
        <taxon>Negativicutes</taxon>
        <taxon>Veillonellales</taxon>
        <taxon>Veillonellaceae</taxon>
        <taxon>Megasphaera</taxon>
    </lineage>
</organism>
<dbReference type="Gene3D" id="3.30.420.10">
    <property type="entry name" value="Ribonuclease H-like superfamily/Ribonuclease H"/>
    <property type="match status" value="1"/>
</dbReference>
<feature type="domain" description="Exonuclease" evidence="2">
    <location>
        <begin position="93"/>
        <end position="228"/>
    </location>
</feature>
<comment type="caution">
    <text evidence="3">The sequence shown here is derived from an EMBL/GenBank/DDBJ whole genome shotgun (WGS) entry which is preliminary data.</text>
</comment>
<dbReference type="RefSeq" id="WP_023054561.1">
    <property type="nucleotide sequence ID" value="NZ_AWXA01000059.1"/>
</dbReference>
<dbReference type="STRING" id="1111454.HMPREF1250_0478"/>
<dbReference type="SUPFAM" id="SSF53098">
    <property type="entry name" value="Ribonuclease H-like"/>
    <property type="match status" value="1"/>
</dbReference>
<keyword evidence="3" id="KW-0540">Nuclease</keyword>
<keyword evidence="1" id="KW-1133">Transmembrane helix</keyword>
<protein>
    <submittedName>
        <fullName evidence="3">Exonuclease</fullName>
    </submittedName>
</protein>
<dbReference type="GO" id="GO:0005829">
    <property type="term" value="C:cytosol"/>
    <property type="evidence" value="ECO:0007669"/>
    <property type="project" value="TreeGrafter"/>
</dbReference>
<accession>U7UCQ1</accession>